<keyword evidence="2" id="KW-0863">Zinc-finger</keyword>
<evidence type="ECO:0000256" key="5">
    <source>
        <dbReference type="ARBA" id="ARBA00023163"/>
    </source>
</evidence>
<keyword evidence="4" id="KW-0805">Transcription regulation</keyword>
<sequence>MPFFSPEATYVSEHSEMKDCKEKLLSVHPTYCVELPLPSGSADITTGSDHADEVRVCDICGDVGREHLLAICTKCIDGAEHIYCMLVKMDKVPYGDWLCEDCEINQEPGMEREKKVEVIKKLLEKSNSINMIEKLESFDPSNSKKRFQVDVRASFSEKKTTNAVSCSPRVPSKISFRNAGGLPQTKKRFLVKEIFGDRHITKKVLSTEKAISECFILITKKYGRGESQIISYE</sequence>
<proteinExistence type="predicted"/>
<keyword evidence="3" id="KW-0862">Zinc</keyword>
<keyword evidence="5" id="KW-0804">Transcription</keyword>
<dbReference type="SUPFAM" id="SSF57903">
    <property type="entry name" value="FYVE/PHD zinc finger"/>
    <property type="match status" value="1"/>
</dbReference>
<organism evidence="6 7">
    <name type="scientific">Trapa incisa</name>
    <dbReference type="NCBI Taxonomy" id="236973"/>
    <lineage>
        <taxon>Eukaryota</taxon>
        <taxon>Viridiplantae</taxon>
        <taxon>Streptophyta</taxon>
        <taxon>Embryophyta</taxon>
        <taxon>Tracheophyta</taxon>
        <taxon>Spermatophyta</taxon>
        <taxon>Magnoliopsida</taxon>
        <taxon>eudicotyledons</taxon>
        <taxon>Gunneridae</taxon>
        <taxon>Pentapetalae</taxon>
        <taxon>rosids</taxon>
        <taxon>malvids</taxon>
        <taxon>Myrtales</taxon>
        <taxon>Lythraceae</taxon>
        <taxon>Trapa</taxon>
    </lineage>
</organism>
<keyword evidence="1" id="KW-0479">Metal-binding</keyword>
<evidence type="ECO:0008006" key="8">
    <source>
        <dbReference type="Google" id="ProtNLM"/>
    </source>
</evidence>
<accession>A0AAN7K6L4</accession>
<dbReference type="GO" id="GO:0008270">
    <property type="term" value="F:zinc ion binding"/>
    <property type="evidence" value="ECO:0007669"/>
    <property type="project" value="UniProtKB-KW"/>
</dbReference>
<dbReference type="InterPro" id="IPR011011">
    <property type="entry name" value="Znf_FYVE_PHD"/>
</dbReference>
<dbReference type="GO" id="GO:0140566">
    <property type="term" value="F:histone reader activity"/>
    <property type="evidence" value="ECO:0007669"/>
    <property type="project" value="InterPro"/>
</dbReference>
<evidence type="ECO:0000256" key="3">
    <source>
        <dbReference type="ARBA" id="ARBA00022833"/>
    </source>
</evidence>
<dbReference type="InterPro" id="IPR049914">
    <property type="entry name" value="PHD1-3/5-6"/>
</dbReference>
<dbReference type="Gene3D" id="3.30.40.10">
    <property type="entry name" value="Zinc/RING finger domain, C3HC4 (zinc finger)"/>
    <property type="match status" value="1"/>
</dbReference>
<dbReference type="GO" id="GO:0034244">
    <property type="term" value="P:negative regulation of transcription elongation by RNA polymerase II"/>
    <property type="evidence" value="ECO:0007669"/>
    <property type="project" value="InterPro"/>
</dbReference>
<dbReference type="Proteomes" id="UP001345219">
    <property type="component" value="Chromosome 23"/>
</dbReference>
<protein>
    <recommendedName>
        <fullName evidence="8">Zinc finger PHD-type domain-containing protein</fullName>
    </recommendedName>
</protein>
<evidence type="ECO:0000313" key="7">
    <source>
        <dbReference type="Proteomes" id="UP001345219"/>
    </source>
</evidence>
<keyword evidence="7" id="KW-1185">Reference proteome</keyword>
<gene>
    <name evidence="6" type="ORF">SAY87_029509</name>
</gene>
<evidence type="ECO:0000256" key="4">
    <source>
        <dbReference type="ARBA" id="ARBA00023015"/>
    </source>
</evidence>
<dbReference type="AlphaFoldDB" id="A0AAN7K6L4"/>
<reference evidence="6 7" key="1">
    <citation type="journal article" date="2023" name="Hortic Res">
        <title>Pangenome of water caltrop reveals structural variations and asymmetric subgenome divergence after allopolyploidization.</title>
        <authorList>
            <person name="Zhang X."/>
            <person name="Chen Y."/>
            <person name="Wang L."/>
            <person name="Yuan Y."/>
            <person name="Fang M."/>
            <person name="Shi L."/>
            <person name="Lu R."/>
            <person name="Comes H.P."/>
            <person name="Ma Y."/>
            <person name="Chen Y."/>
            <person name="Huang G."/>
            <person name="Zhou Y."/>
            <person name="Zheng Z."/>
            <person name="Qiu Y."/>
        </authorList>
    </citation>
    <scope>NUCLEOTIDE SEQUENCE [LARGE SCALE GENOMIC DNA]</scope>
    <source>
        <tissue evidence="6">Roots</tissue>
    </source>
</reference>
<dbReference type="EMBL" id="JAXIOK010000009">
    <property type="protein sequence ID" value="KAK4761625.1"/>
    <property type="molecule type" value="Genomic_DNA"/>
</dbReference>
<dbReference type="InterPro" id="IPR013083">
    <property type="entry name" value="Znf_RING/FYVE/PHD"/>
</dbReference>
<comment type="caution">
    <text evidence="6">The sequence shown here is derived from an EMBL/GenBank/DDBJ whole genome shotgun (WGS) entry which is preliminary data.</text>
</comment>
<evidence type="ECO:0000313" key="6">
    <source>
        <dbReference type="EMBL" id="KAK4761625.1"/>
    </source>
</evidence>
<dbReference type="PANTHER" id="PTHR33304:SF9">
    <property type="entry name" value="RING_FYVE_PHD ZINC FINGER SUPERFAMILY PROTEIN"/>
    <property type="match status" value="1"/>
</dbReference>
<name>A0AAN7K6L4_9MYRT</name>
<dbReference type="PANTHER" id="PTHR33304">
    <property type="match status" value="1"/>
</dbReference>
<evidence type="ECO:0000256" key="2">
    <source>
        <dbReference type="ARBA" id="ARBA00022771"/>
    </source>
</evidence>
<evidence type="ECO:0000256" key="1">
    <source>
        <dbReference type="ARBA" id="ARBA00022723"/>
    </source>
</evidence>